<comment type="caution">
    <text evidence="1">The sequence shown here is derived from an EMBL/GenBank/DDBJ whole genome shotgun (WGS) entry which is preliminary data.</text>
</comment>
<gene>
    <name evidence="1" type="ORF">OTU49_017216</name>
</gene>
<dbReference type="EMBL" id="JARKIK010000018">
    <property type="protein sequence ID" value="KAK8745999.1"/>
    <property type="molecule type" value="Genomic_DNA"/>
</dbReference>
<sequence>MWKDVLHNMLYFMHDLLPAAINKTNWTKDDIDKAASWAAYCERAARKFQNSNMDIALSCISKQSQWVLVLHDLQNARQLLLSLLMQNQLLDASVKEHVQQVTHTLLGADVLATLNKQVAQQEDFYKQVLHRMKETVDDEMQKKLEIRLILETANYSGPRQVQDCLDKMVMQPGGLSKILETVNLDDMGSAKENVNLSLQIIAWLEGVLHHPQDWRQHRRVVRDLCTLSSSLLCEILSSCPNIFKMVLLILNTEVQKLEPYYCAEGCSWMPKNPATSILSYQDLVCVYASILQNKLLAAHVHVTVCDWCLEDGGSTWTDIIKDANLKKKGKVDNSLISRKSNSDSN</sequence>
<dbReference type="AlphaFoldDB" id="A0AAW0Y1Z2"/>
<evidence type="ECO:0000313" key="1">
    <source>
        <dbReference type="EMBL" id="KAK8745999.1"/>
    </source>
</evidence>
<evidence type="ECO:0000313" key="2">
    <source>
        <dbReference type="Proteomes" id="UP001445076"/>
    </source>
</evidence>
<proteinExistence type="predicted"/>
<organism evidence="1 2">
    <name type="scientific">Cherax quadricarinatus</name>
    <name type="common">Australian red claw crayfish</name>
    <dbReference type="NCBI Taxonomy" id="27406"/>
    <lineage>
        <taxon>Eukaryota</taxon>
        <taxon>Metazoa</taxon>
        <taxon>Ecdysozoa</taxon>
        <taxon>Arthropoda</taxon>
        <taxon>Crustacea</taxon>
        <taxon>Multicrustacea</taxon>
        <taxon>Malacostraca</taxon>
        <taxon>Eumalacostraca</taxon>
        <taxon>Eucarida</taxon>
        <taxon>Decapoda</taxon>
        <taxon>Pleocyemata</taxon>
        <taxon>Astacidea</taxon>
        <taxon>Parastacoidea</taxon>
        <taxon>Parastacidae</taxon>
        <taxon>Cherax</taxon>
    </lineage>
</organism>
<dbReference type="Proteomes" id="UP001445076">
    <property type="component" value="Unassembled WGS sequence"/>
</dbReference>
<protein>
    <submittedName>
        <fullName evidence="1">Uncharacterized protein</fullName>
    </submittedName>
</protein>
<reference evidence="1 2" key="1">
    <citation type="journal article" date="2024" name="BMC Genomics">
        <title>Genome assembly of redclaw crayfish (Cherax quadricarinatus) provides insights into its immune adaptation and hypoxia tolerance.</title>
        <authorList>
            <person name="Liu Z."/>
            <person name="Zheng J."/>
            <person name="Li H."/>
            <person name="Fang K."/>
            <person name="Wang S."/>
            <person name="He J."/>
            <person name="Zhou D."/>
            <person name="Weng S."/>
            <person name="Chi M."/>
            <person name="Gu Z."/>
            <person name="He J."/>
            <person name="Li F."/>
            <person name="Wang M."/>
        </authorList>
    </citation>
    <scope>NUCLEOTIDE SEQUENCE [LARGE SCALE GENOMIC DNA]</scope>
    <source>
        <strain evidence="1">ZL_2023a</strain>
    </source>
</reference>
<accession>A0AAW0Y1Z2</accession>
<name>A0AAW0Y1Z2_CHEQU</name>
<keyword evidence="2" id="KW-1185">Reference proteome</keyword>